<dbReference type="SUPFAM" id="SSF49299">
    <property type="entry name" value="PKD domain"/>
    <property type="match status" value="1"/>
</dbReference>
<organism evidence="3 4">
    <name type="scientific">Hymenobacter segetis</name>
    <dbReference type="NCBI Taxonomy" id="2025509"/>
    <lineage>
        <taxon>Bacteria</taxon>
        <taxon>Pseudomonadati</taxon>
        <taxon>Bacteroidota</taxon>
        <taxon>Cytophagia</taxon>
        <taxon>Cytophagales</taxon>
        <taxon>Hymenobacteraceae</taxon>
        <taxon>Hymenobacter</taxon>
    </lineage>
</organism>
<comment type="caution">
    <text evidence="3">The sequence shown here is derived from an EMBL/GenBank/DDBJ whole genome shotgun (WGS) entry which is preliminary data.</text>
</comment>
<keyword evidence="4" id="KW-1185">Reference proteome</keyword>
<dbReference type="Gene3D" id="2.60.40.10">
    <property type="entry name" value="Immunoglobulins"/>
    <property type="match status" value="1"/>
</dbReference>
<dbReference type="SMART" id="SM00089">
    <property type="entry name" value="PKD"/>
    <property type="match status" value="1"/>
</dbReference>
<dbReference type="InterPro" id="IPR013783">
    <property type="entry name" value="Ig-like_fold"/>
</dbReference>
<dbReference type="InterPro" id="IPR022409">
    <property type="entry name" value="PKD/Chitinase_dom"/>
</dbReference>
<dbReference type="PROSITE" id="PS51257">
    <property type="entry name" value="PROKAR_LIPOPROTEIN"/>
    <property type="match status" value="1"/>
</dbReference>
<dbReference type="PROSITE" id="PS50093">
    <property type="entry name" value="PKD"/>
    <property type="match status" value="1"/>
</dbReference>
<dbReference type="Proteomes" id="UP001479606">
    <property type="component" value="Unassembled WGS sequence"/>
</dbReference>
<sequence>MKQIFPMKQINYSLLLLALLAGSCKKDTTAAKPVARFSAPASIGANVSLQVTNQSTDATDFLWTWGDGTTSTGATPSHAFDTYSKKVRIRLAASSAEGTDTTSQVVEITAGGAPASVMSSAVGNYRGRLYRMNYSGNNFTTVVRDTTMPLTVVSPSRLHLFNGDFDYQLGSYTSPRAWMGHAPERKNASFFSLRNALQLETSGDSIYCYVYSGGVVQAGTIWKFYGKKQP</sequence>
<dbReference type="InterPro" id="IPR000601">
    <property type="entry name" value="PKD_dom"/>
</dbReference>
<keyword evidence="1" id="KW-0732">Signal</keyword>
<reference evidence="3 4" key="1">
    <citation type="journal article" date="2018" name="Arch. Microbiol.">
        <title>Hymenobacter segetis sp. nov., isolated from soil.</title>
        <authorList>
            <person name="Ten L.N."/>
            <person name="Lim S.J."/>
            <person name="Kim B.O."/>
            <person name="Kang I.K."/>
            <person name="Jung H.Y."/>
        </authorList>
    </citation>
    <scope>NUCLEOTIDE SEQUENCE [LARGE SCALE GENOMIC DNA]</scope>
    <source>
        <strain evidence="3 4">S7-3-11</strain>
    </source>
</reference>
<name>A0ABU9LXB0_9BACT</name>
<accession>A0ABU9LXB0</accession>
<feature type="domain" description="PKD" evidence="2">
    <location>
        <begin position="30"/>
        <end position="80"/>
    </location>
</feature>
<proteinExistence type="predicted"/>
<dbReference type="CDD" id="cd00146">
    <property type="entry name" value="PKD"/>
    <property type="match status" value="1"/>
</dbReference>
<gene>
    <name evidence="3" type="ORF">AAFH49_13070</name>
</gene>
<evidence type="ECO:0000256" key="1">
    <source>
        <dbReference type="SAM" id="SignalP"/>
    </source>
</evidence>
<feature type="signal peptide" evidence="1">
    <location>
        <begin position="1"/>
        <end position="26"/>
    </location>
</feature>
<dbReference type="Pfam" id="PF18911">
    <property type="entry name" value="PKD_4"/>
    <property type="match status" value="1"/>
</dbReference>
<dbReference type="InterPro" id="IPR035986">
    <property type="entry name" value="PKD_dom_sf"/>
</dbReference>
<evidence type="ECO:0000313" key="3">
    <source>
        <dbReference type="EMBL" id="MEL5995143.1"/>
    </source>
</evidence>
<feature type="chain" id="PRO_5045255697" evidence="1">
    <location>
        <begin position="27"/>
        <end position="230"/>
    </location>
</feature>
<evidence type="ECO:0000313" key="4">
    <source>
        <dbReference type="Proteomes" id="UP001479606"/>
    </source>
</evidence>
<evidence type="ECO:0000259" key="2">
    <source>
        <dbReference type="PROSITE" id="PS50093"/>
    </source>
</evidence>
<protein>
    <submittedName>
        <fullName evidence="3">PKD domain-containing protein</fullName>
    </submittedName>
</protein>
<dbReference type="EMBL" id="JBCEVZ010000030">
    <property type="protein sequence ID" value="MEL5995143.1"/>
    <property type="molecule type" value="Genomic_DNA"/>
</dbReference>